<dbReference type="Proteomes" id="UP000294746">
    <property type="component" value="Unassembled WGS sequence"/>
</dbReference>
<dbReference type="OrthoDB" id="2627493at2"/>
<comment type="caution">
    <text evidence="1">The sequence shown here is derived from an EMBL/GenBank/DDBJ whole genome shotgun (WGS) entry which is preliminary data.</text>
</comment>
<gene>
    <name evidence="1" type="ORF">EDD57_1599</name>
</gene>
<evidence type="ECO:0000313" key="1">
    <source>
        <dbReference type="EMBL" id="TCP61762.1"/>
    </source>
</evidence>
<dbReference type="RefSeq" id="WP_131849942.1">
    <property type="nucleotide sequence ID" value="NZ_SLXV01000059.1"/>
</dbReference>
<accession>A0A4R2RE45</accession>
<proteinExistence type="predicted"/>
<dbReference type="EMBL" id="SLXV01000059">
    <property type="protein sequence ID" value="TCP61762.1"/>
    <property type="molecule type" value="Genomic_DNA"/>
</dbReference>
<sequence>MANIVKIRASVFSPVFWTEPKPDGDTGNIIECLGDGREFTPHAGNTFRSRVEQEVVVDFQKREIFSFESTGITVEKFTHPDGSISYKEDRASTENIKCIHTKWEKDGVHFQMTASARNPLQDIPTVDYLLTVHVKESGRVEVTGEHDGFPCFEFYKQTDFGPFVEIYTHDCRKNGETREALGGDMEYKFHKVIS</sequence>
<keyword evidence="2" id="KW-1185">Reference proteome</keyword>
<dbReference type="InterPro" id="IPR021631">
    <property type="entry name" value="DUF3238"/>
</dbReference>
<dbReference type="Pfam" id="PF11579">
    <property type="entry name" value="DUF3238"/>
    <property type="match status" value="1"/>
</dbReference>
<organism evidence="1 2">
    <name type="scientific">Baia soyae</name>
    <dbReference type="NCBI Taxonomy" id="1544746"/>
    <lineage>
        <taxon>Bacteria</taxon>
        <taxon>Bacillati</taxon>
        <taxon>Bacillota</taxon>
        <taxon>Bacilli</taxon>
        <taxon>Bacillales</taxon>
        <taxon>Thermoactinomycetaceae</taxon>
        <taxon>Baia</taxon>
    </lineage>
</organism>
<reference evidence="1 2" key="1">
    <citation type="submission" date="2019-03" db="EMBL/GenBank/DDBJ databases">
        <title>Genomic Encyclopedia of Type Strains, Phase IV (KMG-IV): sequencing the most valuable type-strain genomes for metagenomic binning, comparative biology and taxonomic classification.</title>
        <authorList>
            <person name="Goeker M."/>
        </authorList>
    </citation>
    <scope>NUCLEOTIDE SEQUENCE [LARGE SCALE GENOMIC DNA]</scope>
    <source>
        <strain evidence="1 2">DSM 46831</strain>
    </source>
</reference>
<dbReference type="AlphaFoldDB" id="A0A4R2RE45"/>
<evidence type="ECO:0000313" key="2">
    <source>
        <dbReference type="Proteomes" id="UP000294746"/>
    </source>
</evidence>
<protein>
    <submittedName>
        <fullName evidence="1">Uncharacterized protein DUF3238</fullName>
    </submittedName>
</protein>
<name>A0A4R2RE45_9BACL</name>